<feature type="compositionally biased region" description="Polar residues" evidence="5">
    <location>
        <begin position="1568"/>
        <end position="1577"/>
    </location>
</feature>
<evidence type="ECO:0000259" key="6">
    <source>
        <dbReference type="Pfam" id="PF05057"/>
    </source>
</evidence>
<comment type="similarity">
    <text evidence="1">Belongs to the putative lipase ROG1 family.</text>
</comment>
<proteinExistence type="inferred from homology"/>
<feature type="compositionally biased region" description="Basic and acidic residues" evidence="5">
    <location>
        <begin position="1557"/>
        <end position="1567"/>
    </location>
</feature>
<dbReference type="GeneID" id="41974401"/>
<organism evidence="8 9">
    <name type="scientific">Thyridium curvatum</name>
    <dbReference type="NCBI Taxonomy" id="1093900"/>
    <lineage>
        <taxon>Eukaryota</taxon>
        <taxon>Fungi</taxon>
        <taxon>Dikarya</taxon>
        <taxon>Ascomycota</taxon>
        <taxon>Pezizomycotina</taxon>
        <taxon>Sordariomycetes</taxon>
        <taxon>Sordariomycetidae</taxon>
        <taxon>Thyridiales</taxon>
        <taxon>Thyridiaceae</taxon>
        <taxon>Thyridium</taxon>
    </lineage>
</organism>
<name>A0A507AXS6_9PEZI</name>
<feature type="compositionally biased region" description="Polar residues" evidence="5">
    <location>
        <begin position="1626"/>
        <end position="1635"/>
    </location>
</feature>
<sequence length="1781" mass="196121">METLQSPLARGGTIRRSGTRKGANGAPKRVKGYDNVHQSLKQLHPAEDKEGERSDIDLVFVPGLGAHPEESWQSNKTGFSWIKSEDGIVKDFPRARVLLFMYESVWAGSLKVKQQFMDNIAASLLVCLRSKRKTCKARPIVFIGHSMGGLVIAKAISMANQRRDLYPGIFETTSATIFFGTPFKGPDFGLWATAYAREAEKTGDALSSKLLDFISPGNEALRELRQEFTQLVVKLSPKIQVVCFWEQEPTDFTKLGNLAGHTDATRSLVPIGLADFVTAESAVLDGAETQGLNSDHRNLVKFDGPKDDAWRQIVRERIKPVIVEAPRTCKSRLAAAGGIDLSVIKGLMDAIGGTPVEKKRTELAKSVNPSSWLTKAAEYSQWLRSTDAPNDETAPQEPSVDCIWVRAREGRGKTGATISALNNIEEYVSKQTSEQDAMLFAYFFCEPAAEFSTAEDLLKSILSQLINQQPRLATYAKMFIKGKSHAPENTGKSHREGTSKSQAQPTVENLWQCLQDMLSDECVGRCVYLIINNLHVLPEDPDSTIKLMDYMQRALHNTYARQYDPDESIISTKWFITSRDTQVLRKILGIPKVRLVDLENAKYGDQVQMDLRRHARERVAALQFKKNYNKALAYFASSLIGQHAQNIHWIDITCVQLEELSETESHLQVRRVLEETPQDLSDLLNDAWRQIFHASIDNGQRIKEILRALILTFEDPTVKELFILAGLEPSATEDPEEALHALIDQCRPFLVVDQTVNFMNPAVRVHLQQNSHDLLGLTDEVIRWEHGVLALRCLSHIKDMIDLIDSEISSDTPRSAESSTGDHGDELPPVNETQQIEGGIEYDGAQSEEDSGRGGDNAFDNGNDSGTEVDESDDDSLQFDDGSSSEGGYDEMEWEMDELEYLTEPYPVKHWLHHGSKATAEFADDLSGDEIWEPNSPILRRWLLAYTRMTKDYQDFEPESFHALHVAASIGFRQLVTSLIDNGHEDEMHQYDSLGNTPLHLAAYFGRPNIVQELLDRGAEVDKRELDEDTPLHMAAENGNVDVMKKLIFHDADPNAYSEFSGLVINSAISSGKVDAIKLLVDKGVSLTPEDSDTRSSPLAQAAAMSDNSVLKYLMQEYADQHPPGEYSKALISAAGAGRMETFKELLSMQHSASDIQNAMDRAAKKAKWDIVTYVLEQHSGLNCDESFYRAAIGFENKDDALESLWQYSQFGITDRVRDRSLYVATDREKYDTVKVLLEKFEADSNATGKTYGNALTAAAYDGTIDIVKLLLDHGADVNSQDGWAIQTAARQGHLQVVQELIDRGANVNACTTNPRFPEGTALQAATEAGREDVVSLLLQNDADPNRGGGARAPPILAAAMCAEEGILDMLIDAKAEVNVVGGRDKSTPLANTAGSIPGTDSLRKLLDAGADINATGGDGETALIAAAEVGDDEVVKFLLDNGADVMYTTEDGTNALKAACYSDSQECMAILVDHVSSILSAIKRAMDSGDMAVTAIVRSATAATQGLDYGGPESTENTASDAQGQQGLSIHEEFDASLKERESFHVQIRDQMRTFDDGLHSTDHSEVNTTPGPRQISSRDELFLGNAPVRSPEAARDGRGGPRPSGQQPGYNPSTYDRQSAPMALNTNPEQHQPQGIYMNDQRPQVGTAQPQYRGTASYDGNSWSQSQPSFPRYDSGVSGTAPALHQYGSVNGQPHFSTPPGPPPRPPPVQQSQSSPAMIQQYRGTDYSQHTLKQQYGPKYEAGQGASTQHQQHPQQSNNAGGAPRPSPLANFYSRFRRD</sequence>
<comment type="caution">
    <text evidence="8">The sequence shown here is derived from an EMBL/GenBank/DDBJ whole genome shotgun (WGS) entry which is preliminary data.</text>
</comment>
<feature type="compositionally biased region" description="Polar residues" evidence="5">
    <location>
        <begin position="1724"/>
        <end position="1736"/>
    </location>
</feature>
<dbReference type="RefSeq" id="XP_030994018.1">
    <property type="nucleotide sequence ID" value="XM_031141643.1"/>
</dbReference>
<dbReference type="EMBL" id="SKBQ01000041">
    <property type="protein sequence ID" value="TPX12307.1"/>
    <property type="molecule type" value="Genomic_DNA"/>
</dbReference>
<feature type="compositionally biased region" description="Acidic residues" evidence="5">
    <location>
        <begin position="867"/>
        <end position="878"/>
    </location>
</feature>
<dbReference type="InterPro" id="IPR036770">
    <property type="entry name" value="Ankyrin_rpt-contain_sf"/>
</dbReference>
<dbReference type="InterPro" id="IPR002110">
    <property type="entry name" value="Ankyrin_rpt"/>
</dbReference>
<dbReference type="PROSITE" id="PS50088">
    <property type="entry name" value="ANK_REPEAT"/>
    <property type="match status" value="5"/>
</dbReference>
<feature type="repeat" description="ANK" evidence="4">
    <location>
        <begin position="1281"/>
        <end position="1313"/>
    </location>
</feature>
<gene>
    <name evidence="8" type="ORF">E0L32_006954</name>
</gene>
<evidence type="ECO:0000256" key="5">
    <source>
        <dbReference type="SAM" id="MobiDB-lite"/>
    </source>
</evidence>
<feature type="domain" description="DUF676" evidence="6">
    <location>
        <begin position="60"/>
        <end position="182"/>
    </location>
</feature>
<feature type="compositionally biased region" description="Polar residues" evidence="5">
    <location>
        <begin position="1643"/>
        <end position="1671"/>
    </location>
</feature>
<dbReference type="InParanoid" id="A0A507AXS6"/>
<feature type="domain" description="Nephrocystin 3-like N-terminal" evidence="7">
    <location>
        <begin position="371"/>
        <end position="579"/>
    </location>
</feature>
<feature type="region of interest" description="Disordered" evidence="5">
    <location>
        <begin position="484"/>
        <end position="503"/>
    </location>
</feature>
<dbReference type="STRING" id="1093900.A0A507AXS6"/>
<feature type="region of interest" description="Disordered" evidence="5">
    <location>
        <begin position="809"/>
        <end position="831"/>
    </location>
</feature>
<dbReference type="SUPFAM" id="SSF53474">
    <property type="entry name" value="alpha/beta-Hydrolases"/>
    <property type="match status" value="1"/>
</dbReference>
<evidence type="ECO:0000256" key="2">
    <source>
        <dbReference type="ARBA" id="ARBA00022737"/>
    </source>
</evidence>
<evidence type="ECO:0000259" key="7">
    <source>
        <dbReference type="Pfam" id="PF24883"/>
    </source>
</evidence>
<dbReference type="PANTHER" id="PTHR24198">
    <property type="entry name" value="ANKYRIN REPEAT AND PROTEIN KINASE DOMAIN-CONTAINING PROTEIN"/>
    <property type="match status" value="1"/>
</dbReference>
<dbReference type="Pfam" id="PF24883">
    <property type="entry name" value="NPHP3_N"/>
    <property type="match status" value="1"/>
</dbReference>
<dbReference type="Proteomes" id="UP000319257">
    <property type="component" value="Unassembled WGS sequence"/>
</dbReference>
<evidence type="ECO:0000313" key="8">
    <source>
        <dbReference type="EMBL" id="TPX12307.1"/>
    </source>
</evidence>
<evidence type="ECO:0000256" key="3">
    <source>
        <dbReference type="ARBA" id="ARBA00023043"/>
    </source>
</evidence>
<feature type="repeat" description="ANK" evidence="4">
    <location>
        <begin position="994"/>
        <end position="1026"/>
    </location>
</feature>
<keyword evidence="9" id="KW-1185">Reference proteome</keyword>
<dbReference type="PROSITE" id="PS50297">
    <property type="entry name" value="ANK_REP_REGION"/>
    <property type="match status" value="5"/>
</dbReference>
<feature type="region of interest" description="Disordered" evidence="5">
    <location>
        <begin position="1"/>
        <end position="51"/>
    </location>
</feature>
<dbReference type="InterPro" id="IPR029058">
    <property type="entry name" value="AB_hydrolase_fold"/>
</dbReference>
<dbReference type="InterPro" id="IPR007751">
    <property type="entry name" value="DUF676_lipase-like"/>
</dbReference>
<evidence type="ECO:0000256" key="1">
    <source>
        <dbReference type="ARBA" id="ARBA00007920"/>
    </source>
</evidence>
<feature type="compositionally biased region" description="Polar residues" evidence="5">
    <location>
        <begin position="1747"/>
        <end position="1762"/>
    </location>
</feature>
<dbReference type="Gene3D" id="3.40.50.1820">
    <property type="entry name" value="alpha/beta hydrolase"/>
    <property type="match status" value="1"/>
</dbReference>
<evidence type="ECO:0008006" key="10">
    <source>
        <dbReference type="Google" id="ProtNLM"/>
    </source>
</evidence>
<dbReference type="SUPFAM" id="SSF48403">
    <property type="entry name" value="Ankyrin repeat"/>
    <property type="match status" value="2"/>
</dbReference>
<feature type="repeat" description="ANK" evidence="4">
    <location>
        <begin position="1251"/>
        <end position="1283"/>
    </location>
</feature>
<feature type="compositionally biased region" description="Polar residues" evidence="5">
    <location>
        <begin position="809"/>
        <end position="819"/>
    </location>
</feature>
<dbReference type="InterPro" id="IPR056884">
    <property type="entry name" value="NPHP3-like_N"/>
</dbReference>
<dbReference type="PRINTS" id="PR01415">
    <property type="entry name" value="ANKYRIN"/>
</dbReference>
<feature type="repeat" description="ANK" evidence="4">
    <location>
        <begin position="1027"/>
        <end position="1059"/>
    </location>
</feature>
<reference evidence="8 9" key="1">
    <citation type="submission" date="2019-06" db="EMBL/GenBank/DDBJ databases">
        <title>Draft genome sequence of the filamentous fungus Phialemoniopsis curvata isolated from diesel fuel.</title>
        <authorList>
            <person name="Varaljay V.A."/>
            <person name="Lyon W.J."/>
            <person name="Crouch A.L."/>
            <person name="Drake C.E."/>
            <person name="Hollomon J.M."/>
            <person name="Nadeau L.J."/>
            <person name="Nunn H.S."/>
            <person name="Stevenson B.S."/>
            <person name="Bojanowski C.L."/>
            <person name="Crookes-Goodson W.J."/>
        </authorList>
    </citation>
    <scope>NUCLEOTIDE SEQUENCE [LARGE SCALE GENOMIC DNA]</scope>
    <source>
        <strain evidence="8 9">D216</strain>
    </source>
</reference>
<feature type="region of interest" description="Disordered" evidence="5">
    <location>
        <begin position="1557"/>
        <end position="1781"/>
    </location>
</feature>
<evidence type="ECO:0000313" key="9">
    <source>
        <dbReference type="Proteomes" id="UP000319257"/>
    </source>
</evidence>
<dbReference type="SMART" id="SM00248">
    <property type="entry name" value="ANK"/>
    <property type="match status" value="14"/>
</dbReference>
<dbReference type="OrthoDB" id="427518at2759"/>
<accession>A0A507AXS6</accession>
<dbReference type="Gene3D" id="1.25.40.20">
    <property type="entry name" value="Ankyrin repeat-containing domain"/>
    <property type="match status" value="3"/>
</dbReference>
<feature type="repeat" description="ANK" evidence="4">
    <location>
        <begin position="1419"/>
        <end position="1451"/>
    </location>
</feature>
<evidence type="ECO:0000256" key="4">
    <source>
        <dbReference type="PROSITE-ProRule" id="PRU00023"/>
    </source>
</evidence>
<keyword evidence="2" id="KW-0677">Repeat</keyword>
<protein>
    <recommendedName>
        <fullName evidence="10">DUF676 domain-containing protein</fullName>
    </recommendedName>
</protein>
<feature type="region of interest" description="Disordered" evidence="5">
    <location>
        <begin position="844"/>
        <end position="889"/>
    </location>
</feature>
<feature type="compositionally biased region" description="Pro residues" evidence="5">
    <location>
        <begin position="1699"/>
        <end position="1711"/>
    </location>
</feature>
<dbReference type="Pfam" id="PF05057">
    <property type="entry name" value="DUF676"/>
    <property type="match status" value="1"/>
</dbReference>
<dbReference type="PANTHER" id="PTHR24198:SF165">
    <property type="entry name" value="ANKYRIN REPEAT-CONTAINING PROTEIN-RELATED"/>
    <property type="match status" value="1"/>
</dbReference>
<dbReference type="Pfam" id="PF12796">
    <property type="entry name" value="Ank_2"/>
    <property type="match status" value="3"/>
</dbReference>
<dbReference type="Pfam" id="PF00023">
    <property type="entry name" value="Ank"/>
    <property type="match status" value="1"/>
</dbReference>
<keyword evidence="3 4" id="KW-0040">ANK repeat</keyword>